<dbReference type="STRING" id="56857.A0A200QLN7"/>
<comment type="caution">
    <text evidence="2">The sequence shown here is derived from an EMBL/GenBank/DDBJ whole genome shotgun (WGS) entry which is preliminary data.</text>
</comment>
<dbReference type="EMBL" id="MVGT01001698">
    <property type="protein sequence ID" value="OVA11365.1"/>
    <property type="molecule type" value="Genomic_DNA"/>
</dbReference>
<feature type="compositionally biased region" description="Basic and acidic residues" evidence="1">
    <location>
        <begin position="1"/>
        <end position="10"/>
    </location>
</feature>
<proteinExistence type="predicted"/>
<feature type="compositionally biased region" description="Basic and acidic residues" evidence="1">
    <location>
        <begin position="235"/>
        <end position="251"/>
    </location>
</feature>
<dbReference type="PANTHER" id="PTHR34281:SF2">
    <property type="entry name" value="PROTEIN EARLY FLOWERING 3"/>
    <property type="match status" value="1"/>
</dbReference>
<feature type="compositionally biased region" description="Polar residues" evidence="1">
    <location>
        <begin position="694"/>
        <end position="704"/>
    </location>
</feature>
<dbReference type="OMA" id="KPYMGPC"/>
<dbReference type="FunCoup" id="A0A200QLN7">
    <property type="interactions" value="334"/>
</dbReference>
<protein>
    <recommendedName>
        <fullName evidence="4">Protein EARLY FLOWERING 3</fullName>
    </recommendedName>
</protein>
<feature type="region of interest" description="Disordered" evidence="1">
    <location>
        <begin position="686"/>
        <end position="710"/>
    </location>
</feature>
<feature type="region of interest" description="Disordered" evidence="1">
    <location>
        <begin position="1"/>
        <end position="36"/>
    </location>
</feature>
<gene>
    <name evidence="2" type="ORF">BVC80_9005g44</name>
</gene>
<feature type="compositionally biased region" description="Polar residues" evidence="1">
    <location>
        <begin position="517"/>
        <end position="529"/>
    </location>
</feature>
<sequence>MKSGKDEEKNMGPLFPRLHVNDTEKGGPRAPPRNKMALYEQLSIPSQRFNSGSASTLPLPPPSNTNSLVSSSSASISQGGGHERTVFSSYYIPPHSPANLAEELHSRSSDLSFKTTTPDFEQKSTNNANYRASNAMGNLSSSAECSSFRTRYFPNSQNSYPKKLGDEDDFRVPTFAQPGIGSCTTNNQQNVEREIPTRFAPVNNTSRVVSGTCTSSSQLHNARDKHLKRPNTTDLRSRQHVRDQDEENMRESITRKDCVEKTTSHPSTGEKIAESIKHVYASDSRHHNSLVDDLGRSNKVNAQLHQECRAPFLPENNDRSDGVLDDPIVYVEEVNISRVRNEPCARASLGNGHRSPNKFGENKTHLVSEVEELDRNDDVSETSILDSVSSLDISPDDVVGVIGQKQFWKARKAIANQQRVFSVQVFELHRLIKVQRLFAGSPHLLVADNPYLVRPSLKESPAKKLPSKYVVKSLPEVLKKKDDSSKGNRSTEFTAENAIEKPPLPSISDGIDRRNVNQHPTYGQYSENPLSAPPAANNQPGWCFHPPPANQWLVPIMSPSEGLVYKPYSGPCPPAAGFMTPFYGGCGPMNLPPMSGDFLNPAYRFPASHQQPMGHHPATPVTPTYFPPYGTPVMNSAVSPSTVNQVSPLTEQLSTGEFDFNMHSRNSCNTSKNQRSDAISRRFSKFQTSKESEFQGSTASSPSGRAQGVGTGTISESMDALPLFPTAPAVQDSDEAPQINNCDKEYTRAIKVVPHNPRSANESAARIFRSIQEERQQFESM</sequence>
<feature type="region of interest" description="Disordered" evidence="1">
    <location>
        <begin position="102"/>
        <end position="132"/>
    </location>
</feature>
<name>A0A200QLN7_MACCD</name>
<dbReference type="Proteomes" id="UP000195402">
    <property type="component" value="Unassembled WGS sequence"/>
</dbReference>
<feature type="compositionally biased region" description="Polar residues" evidence="1">
    <location>
        <begin position="109"/>
        <end position="132"/>
    </location>
</feature>
<accession>A0A200QLN7</accession>
<organism evidence="2 3">
    <name type="scientific">Macleaya cordata</name>
    <name type="common">Five-seeded plume-poppy</name>
    <name type="synonym">Bocconia cordata</name>
    <dbReference type="NCBI Taxonomy" id="56857"/>
    <lineage>
        <taxon>Eukaryota</taxon>
        <taxon>Viridiplantae</taxon>
        <taxon>Streptophyta</taxon>
        <taxon>Embryophyta</taxon>
        <taxon>Tracheophyta</taxon>
        <taxon>Spermatophyta</taxon>
        <taxon>Magnoliopsida</taxon>
        <taxon>Ranunculales</taxon>
        <taxon>Papaveraceae</taxon>
        <taxon>Papaveroideae</taxon>
        <taxon>Macleaya</taxon>
    </lineage>
</organism>
<reference evidence="2 3" key="1">
    <citation type="journal article" date="2017" name="Mol. Plant">
        <title>The Genome of Medicinal Plant Macleaya cordata Provides New Insights into Benzylisoquinoline Alkaloids Metabolism.</title>
        <authorList>
            <person name="Liu X."/>
            <person name="Liu Y."/>
            <person name="Huang P."/>
            <person name="Ma Y."/>
            <person name="Qing Z."/>
            <person name="Tang Q."/>
            <person name="Cao H."/>
            <person name="Cheng P."/>
            <person name="Zheng Y."/>
            <person name="Yuan Z."/>
            <person name="Zhou Y."/>
            <person name="Liu J."/>
            <person name="Tang Z."/>
            <person name="Zhuo Y."/>
            <person name="Zhang Y."/>
            <person name="Yu L."/>
            <person name="Huang J."/>
            <person name="Yang P."/>
            <person name="Peng Q."/>
            <person name="Zhang J."/>
            <person name="Jiang W."/>
            <person name="Zhang Z."/>
            <person name="Lin K."/>
            <person name="Ro D.K."/>
            <person name="Chen X."/>
            <person name="Xiong X."/>
            <person name="Shang Y."/>
            <person name="Huang S."/>
            <person name="Zeng J."/>
        </authorList>
    </citation>
    <scope>NUCLEOTIDE SEQUENCE [LARGE SCALE GENOMIC DNA]</scope>
    <source>
        <strain evidence="3">cv. BLH2017</strain>
        <tissue evidence="2">Root</tissue>
    </source>
</reference>
<feature type="compositionally biased region" description="Low complexity" evidence="1">
    <location>
        <begin position="64"/>
        <end position="77"/>
    </location>
</feature>
<dbReference type="AlphaFoldDB" id="A0A200QLN7"/>
<dbReference type="GO" id="GO:2000028">
    <property type="term" value="P:regulation of photoperiodism, flowering"/>
    <property type="evidence" value="ECO:0007669"/>
    <property type="project" value="InterPro"/>
</dbReference>
<feature type="region of interest" description="Disordered" evidence="1">
    <location>
        <begin position="49"/>
        <end position="80"/>
    </location>
</feature>
<evidence type="ECO:0008006" key="4">
    <source>
        <dbReference type="Google" id="ProtNLM"/>
    </source>
</evidence>
<feature type="region of interest" description="Disordered" evidence="1">
    <location>
        <begin position="207"/>
        <end position="251"/>
    </location>
</feature>
<evidence type="ECO:0000313" key="3">
    <source>
        <dbReference type="Proteomes" id="UP000195402"/>
    </source>
</evidence>
<evidence type="ECO:0000313" key="2">
    <source>
        <dbReference type="EMBL" id="OVA11365.1"/>
    </source>
</evidence>
<feature type="compositionally biased region" description="Polar residues" evidence="1">
    <location>
        <begin position="207"/>
        <end position="220"/>
    </location>
</feature>
<dbReference type="OrthoDB" id="1939092at2759"/>
<evidence type="ECO:0000256" key="1">
    <source>
        <dbReference type="SAM" id="MobiDB-lite"/>
    </source>
</evidence>
<dbReference type="InParanoid" id="A0A200QLN7"/>
<keyword evidence="3" id="KW-1185">Reference proteome</keyword>
<dbReference type="PANTHER" id="PTHR34281">
    <property type="entry name" value="PROTEIN EARLY FLOWERING 3"/>
    <property type="match status" value="1"/>
</dbReference>
<feature type="region of interest" description="Disordered" evidence="1">
    <location>
        <begin position="480"/>
        <end position="531"/>
    </location>
</feature>
<dbReference type="InterPro" id="IPR039319">
    <property type="entry name" value="ELF3-like"/>
</dbReference>